<sequence>MSDNPDSEDKPSELVDHYRPLALKAVLAALSVNAEATRPPLEDYEPVRAVNLPWGFHLPIDD</sequence>
<organism evidence="1 2">
    <name type="scientific">Sinorhizobium terangae</name>
    <dbReference type="NCBI Taxonomy" id="110322"/>
    <lineage>
        <taxon>Bacteria</taxon>
        <taxon>Pseudomonadati</taxon>
        <taxon>Pseudomonadota</taxon>
        <taxon>Alphaproteobacteria</taxon>
        <taxon>Hyphomicrobiales</taxon>
        <taxon>Rhizobiaceae</taxon>
        <taxon>Sinorhizobium/Ensifer group</taxon>
        <taxon>Sinorhizobium</taxon>
    </lineage>
</organism>
<proteinExistence type="predicted"/>
<dbReference type="OrthoDB" id="8385924at2"/>
<gene>
    <name evidence="1" type="ORF">GHK62_04355</name>
</gene>
<reference evidence="1 2" key="1">
    <citation type="journal article" date="2013" name="Genome Biol.">
        <title>Comparative genomics of the core and accessory genomes of 48 Sinorhizobium strains comprising five genospecies.</title>
        <authorList>
            <person name="Sugawara M."/>
            <person name="Epstein B."/>
            <person name="Badgley B.D."/>
            <person name="Unno T."/>
            <person name="Xu L."/>
            <person name="Reese J."/>
            <person name="Gyaneshwar P."/>
            <person name="Denny R."/>
            <person name="Mudge J."/>
            <person name="Bharti A.K."/>
            <person name="Farmer A.D."/>
            <person name="May G.D."/>
            <person name="Woodward J.E."/>
            <person name="Medigue C."/>
            <person name="Vallenet D."/>
            <person name="Lajus A."/>
            <person name="Rouy Z."/>
            <person name="Martinez-Vaz B."/>
            <person name="Tiffin P."/>
            <person name="Young N.D."/>
            <person name="Sadowsky M.J."/>
        </authorList>
    </citation>
    <scope>NUCLEOTIDE SEQUENCE [LARGE SCALE GENOMIC DNA]</scope>
    <source>
        <strain evidence="1 2">USDA4894</strain>
    </source>
</reference>
<keyword evidence="2" id="KW-1185">Reference proteome</keyword>
<protein>
    <submittedName>
        <fullName evidence="1">Uncharacterized protein</fullName>
    </submittedName>
</protein>
<comment type="caution">
    <text evidence="1">The sequence shown here is derived from an EMBL/GenBank/DDBJ whole genome shotgun (WGS) entry which is preliminary data.</text>
</comment>
<accession>A0A6N7L8G7</accession>
<evidence type="ECO:0000313" key="2">
    <source>
        <dbReference type="Proteomes" id="UP000439983"/>
    </source>
</evidence>
<evidence type="ECO:0000313" key="1">
    <source>
        <dbReference type="EMBL" id="MQX14012.1"/>
    </source>
</evidence>
<dbReference type="EMBL" id="WITC01000023">
    <property type="protein sequence ID" value="MQX14012.1"/>
    <property type="molecule type" value="Genomic_DNA"/>
</dbReference>
<dbReference type="Proteomes" id="UP000439983">
    <property type="component" value="Unassembled WGS sequence"/>
</dbReference>
<name>A0A6N7L8G7_SINTE</name>
<dbReference type="RefSeq" id="WP_153437101.1">
    <property type="nucleotide sequence ID" value="NZ_JACIGA010000002.1"/>
</dbReference>
<dbReference type="AlphaFoldDB" id="A0A6N7L8G7"/>